<proteinExistence type="predicted"/>
<keyword evidence="10" id="KW-1185">Reference proteome</keyword>
<dbReference type="Pfam" id="PF13304">
    <property type="entry name" value="AAA_21"/>
    <property type="match status" value="1"/>
</dbReference>
<accession>A0ABW8MSG2</accession>
<dbReference type="Pfam" id="PF13476">
    <property type="entry name" value="AAA_23"/>
    <property type="match status" value="1"/>
</dbReference>
<dbReference type="PANTHER" id="PTHR42771">
    <property type="entry name" value="IRON(3+)-HYDROXAMATE IMPORT ATP-BINDING PROTEIN FHUC"/>
    <property type="match status" value="1"/>
</dbReference>
<keyword evidence="2" id="KW-0813">Transport</keyword>
<keyword evidence="4" id="KW-0410">Iron transport</keyword>
<evidence type="ECO:0000256" key="7">
    <source>
        <dbReference type="ARBA" id="ARBA00023136"/>
    </source>
</evidence>
<reference evidence="9 10" key="1">
    <citation type="submission" date="2024-11" db="EMBL/GenBank/DDBJ databases">
        <title>Using genomics to understand microbial adaptation to soil warming.</title>
        <authorList>
            <person name="Deangelis K.M. PhD."/>
        </authorList>
    </citation>
    <scope>NUCLEOTIDE SEQUENCE [LARGE SCALE GENOMIC DNA]</scope>
    <source>
        <strain evidence="9 10">GAS97</strain>
    </source>
</reference>
<keyword evidence="7" id="KW-0472">Membrane</keyword>
<evidence type="ECO:0000256" key="5">
    <source>
        <dbReference type="ARBA" id="ARBA00023004"/>
    </source>
</evidence>
<dbReference type="InterPro" id="IPR038729">
    <property type="entry name" value="Rad50/SbcC_AAA"/>
</dbReference>
<dbReference type="PANTHER" id="PTHR42771:SF2">
    <property type="entry name" value="IRON(3+)-HYDROXAMATE IMPORT ATP-BINDING PROTEIN FHUC"/>
    <property type="match status" value="1"/>
</dbReference>
<evidence type="ECO:0000256" key="1">
    <source>
        <dbReference type="ARBA" id="ARBA00004202"/>
    </source>
</evidence>
<keyword evidence="5" id="KW-0408">Iron</keyword>
<protein>
    <submittedName>
        <fullName evidence="9">ATPase</fullName>
    </submittedName>
</protein>
<dbReference type="Proteomes" id="UP001620514">
    <property type="component" value="Unassembled WGS sequence"/>
</dbReference>
<sequence length="302" mass="33838">MKTSLVRVPGLRSGGTKIFSIVIEGGDVGTRSSHYAIFHRVKIALHQNAYIMISTQYISRITLQRDKVESFDRYPFSLPAVRSLETLELHPKMTFFVGENGSGKSTLLEAIAVSMGFNPEGGTKNFNFGTRASHSVLDEYLRIAKGVKRPKDGFFLRAESFFNVATEIEKLDAEPSLGPPVINSYGGNSLHERSHGESFLALLMNRLGGKGLYLLDEPEAALSPQRQLTALARFHDLARDDSQFIIATHSPILMAYPDAWIYEFTAEGVTRVTYEETEHFQVMRSFLVNPERMLRTLLGDEE</sequence>
<evidence type="ECO:0000256" key="3">
    <source>
        <dbReference type="ARBA" id="ARBA00022475"/>
    </source>
</evidence>
<comment type="subcellular location">
    <subcellularLocation>
        <location evidence="1">Cell membrane</location>
        <topology evidence="1">Peripheral membrane protein</topology>
    </subcellularLocation>
</comment>
<dbReference type="Gene3D" id="3.40.50.300">
    <property type="entry name" value="P-loop containing nucleotide triphosphate hydrolases"/>
    <property type="match status" value="2"/>
</dbReference>
<name>A0ABW8MSG2_9BURK</name>
<evidence type="ECO:0000313" key="10">
    <source>
        <dbReference type="Proteomes" id="UP001620514"/>
    </source>
</evidence>
<feature type="domain" description="AAA+ ATPase" evidence="8">
    <location>
        <begin position="90"/>
        <end position="284"/>
    </location>
</feature>
<gene>
    <name evidence="9" type="ORF">ABH943_006687</name>
</gene>
<dbReference type="SMART" id="SM00382">
    <property type="entry name" value="AAA"/>
    <property type="match status" value="1"/>
</dbReference>
<comment type="caution">
    <text evidence="9">The sequence shown here is derived from an EMBL/GenBank/DDBJ whole genome shotgun (WGS) entry which is preliminary data.</text>
</comment>
<evidence type="ECO:0000256" key="6">
    <source>
        <dbReference type="ARBA" id="ARBA00023065"/>
    </source>
</evidence>
<dbReference type="InterPro" id="IPR051535">
    <property type="entry name" value="Siderophore_ABC-ATPase"/>
</dbReference>
<dbReference type="EMBL" id="JBIYDN010000027">
    <property type="protein sequence ID" value="MFK4446655.1"/>
    <property type="molecule type" value="Genomic_DNA"/>
</dbReference>
<evidence type="ECO:0000256" key="4">
    <source>
        <dbReference type="ARBA" id="ARBA00022496"/>
    </source>
</evidence>
<organism evidence="9 10">
    <name type="scientific">Caballeronia udeis</name>
    <dbReference type="NCBI Taxonomy" id="1232866"/>
    <lineage>
        <taxon>Bacteria</taxon>
        <taxon>Pseudomonadati</taxon>
        <taxon>Pseudomonadota</taxon>
        <taxon>Betaproteobacteria</taxon>
        <taxon>Burkholderiales</taxon>
        <taxon>Burkholderiaceae</taxon>
        <taxon>Caballeronia</taxon>
    </lineage>
</organism>
<evidence type="ECO:0000313" key="9">
    <source>
        <dbReference type="EMBL" id="MFK4446655.1"/>
    </source>
</evidence>
<dbReference type="InterPro" id="IPR003593">
    <property type="entry name" value="AAA+_ATPase"/>
</dbReference>
<dbReference type="InterPro" id="IPR027417">
    <property type="entry name" value="P-loop_NTPase"/>
</dbReference>
<dbReference type="InterPro" id="IPR003959">
    <property type="entry name" value="ATPase_AAA_core"/>
</dbReference>
<evidence type="ECO:0000256" key="2">
    <source>
        <dbReference type="ARBA" id="ARBA00022448"/>
    </source>
</evidence>
<evidence type="ECO:0000259" key="8">
    <source>
        <dbReference type="SMART" id="SM00382"/>
    </source>
</evidence>
<keyword evidence="6" id="KW-0406">Ion transport</keyword>
<keyword evidence="3" id="KW-1003">Cell membrane</keyword>
<dbReference type="SUPFAM" id="SSF52540">
    <property type="entry name" value="P-loop containing nucleoside triphosphate hydrolases"/>
    <property type="match status" value="1"/>
</dbReference>